<dbReference type="Proteomes" id="UP000800981">
    <property type="component" value="Unassembled WGS sequence"/>
</dbReference>
<dbReference type="SUPFAM" id="SSF49785">
    <property type="entry name" value="Galactose-binding domain-like"/>
    <property type="match status" value="1"/>
</dbReference>
<dbReference type="InterPro" id="IPR006311">
    <property type="entry name" value="TAT_signal"/>
</dbReference>
<evidence type="ECO:0000256" key="3">
    <source>
        <dbReference type="ARBA" id="ARBA00023295"/>
    </source>
</evidence>
<dbReference type="PANTHER" id="PTHR42812:SF15">
    <property type="entry name" value="HYDROLASE, PUTATIVE (AFU_ORTHOLOGUE AFUA_2G00930)-RELATED"/>
    <property type="match status" value="1"/>
</dbReference>
<dbReference type="InterPro" id="IPR051795">
    <property type="entry name" value="Glycosyl_Hydrlase_43"/>
</dbReference>
<dbReference type="PANTHER" id="PTHR42812">
    <property type="entry name" value="BETA-XYLOSIDASE"/>
    <property type="match status" value="1"/>
</dbReference>
<evidence type="ECO:0000256" key="4">
    <source>
        <dbReference type="SAM" id="SignalP"/>
    </source>
</evidence>
<evidence type="ECO:0000313" key="7">
    <source>
        <dbReference type="Proteomes" id="UP000800981"/>
    </source>
</evidence>
<feature type="domain" description="FIMAH" evidence="5">
    <location>
        <begin position="587"/>
        <end position="654"/>
    </location>
</feature>
<evidence type="ECO:0000256" key="2">
    <source>
        <dbReference type="ARBA" id="ARBA00022801"/>
    </source>
</evidence>
<dbReference type="InterPro" id="IPR008979">
    <property type="entry name" value="Galactose-bd-like_sf"/>
</dbReference>
<comment type="similarity">
    <text evidence="1">Belongs to the glycosyl hydrolase 43 family.</text>
</comment>
<evidence type="ECO:0000313" key="6">
    <source>
        <dbReference type="EMBL" id="NHC12983.1"/>
    </source>
</evidence>
<evidence type="ECO:0000256" key="1">
    <source>
        <dbReference type="ARBA" id="ARBA00009865"/>
    </source>
</evidence>
<dbReference type="Pfam" id="PF04616">
    <property type="entry name" value="Glyco_hydro_43"/>
    <property type="match status" value="1"/>
</dbReference>
<keyword evidence="7" id="KW-1185">Reference proteome</keyword>
<dbReference type="PROSITE" id="PS51318">
    <property type="entry name" value="TAT"/>
    <property type="match status" value="1"/>
</dbReference>
<sequence length="662" mass="72489">MEDHTREGMGRRAFLRASALGAAAATVPLVAETAHAAPLHTTVGTRLQPKYATAPVDMSKTYVNPINLPWMEVRRTPSTLPATDAGINSTQMLPILAKEQWVEADGRNLVGRARTGFRVLSENAFRTVADFSAVNWDGTIWLYLSGSMQNSNRWVFSTTDYINWQMHEMNIGPTAPTAVRVNGKYYLAGNNSPVYVADSPTGPWTQLGRFTRPGGQTISPGDVQFFLDEDTNRLYLSYNIGAPIMGVELDPNNPTRLLTEPVVVVDFDPHEEWMHLGDSKQMYNLGYVEGSQLFKIGQQYYIQVASGGTEHTTYSTGVYKSTGGPLGPFVPQANNPIGHDIGGNFPSSLYPDAGHGSFVQDADGNLVFFYTYVIAYEEIFERRMGIDICEVDDRGNISCRITNTPQLSPAATPPAGNTSRDAGLYNLATNSYAYWASSYAPGRTPYYATDRTFSTWWEPRDGDPSPTFVVGLSNAFHVSAIQINWKELGQTFTARNAVKYTVEFFDINANAWAPLVDKSQNTTALAVDYLPFDRVFTHAIRVRILGTTENVKVGILQLNVFGENYTLTASKGMMDLTHGLSLDPVYAILDTHVASGGVQSSFARDLRALLDAAGAAQADGDENEAIDILRRLRDVVAAARPAKISAAARGALLDALAPWLRS</sequence>
<dbReference type="SUPFAM" id="SSF75005">
    <property type="entry name" value="Arabinanase/levansucrase/invertase"/>
    <property type="match status" value="1"/>
</dbReference>
<evidence type="ECO:0000259" key="5">
    <source>
        <dbReference type="Pfam" id="PF22888"/>
    </source>
</evidence>
<organism evidence="6 7">
    <name type="scientific">Motilibacter deserti</name>
    <dbReference type="NCBI Taxonomy" id="2714956"/>
    <lineage>
        <taxon>Bacteria</taxon>
        <taxon>Bacillati</taxon>
        <taxon>Actinomycetota</taxon>
        <taxon>Actinomycetes</taxon>
        <taxon>Motilibacterales</taxon>
        <taxon>Motilibacteraceae</taxon>
        <taxon>Motilibacter</taxon>
    </lineage>
</organism>
<dbReference type="InterPro" id="IPR006710">
    <property type="entry name" value="Glyco_hydro_43"/>
</dbReference>
<comment type="caution">
    <text evidence="6">The sequence shown here is derived from an EMBL/GenBank/DDBJ whole genome shotgun (WGS) entry which is preliminary data.</text>
</comment>
<accession>A0ABX0GR86</accession>
<dbReference type="Gene3D" id="2.60.120.260">
    <property type="entry name" value="Galactose-binding domain-like"/>
    <property type="match status" value="1"/>
</dbReference>
<dbReference type="InterPro" id="IPR023296">
    <property type="entry name" value="Glyco_hydro_beta-prop_sf"/>
</dbReference>
<dbReference type="Gene3D" id="2.115.10.20">
    <property type="entry name" value="Glycosyl hydrolase domain, family 43"/>
    <property type="match status" value="1"/>
</dbReference>
<keyword evidence="2" id="KW-0378">Hydrolase</keyword>
<proteinExistence type="inferred from homology"/>
<keyword evidence="3" id="KW-0326">Glycosidase</keyword>
<dbReference type="RefSeq" id="WP_166278243.1">
    <property type="nucleotide sequence ID" value="NZ_JAANNP010000001.1"/>
</dbReference>
<dbReference type="EMBL" id="JAANNP010000001">
    <property type="protein sequence ID" value="NHC12983.1"/>
    <property type="molecule type" value="Genomic_DNA"/>
</dbReference>
<dbReference type="Pfam" id="PF22888">
    <property type="entry name" value="FIMAH"/>
    <property type="match status" value="1"/>
</dbReference>
<gene>
    <name evidence="6" type="ORF">G9H71_04230</name>
</gene>
<reference evidence="6 7" key="1">
    <citation type="submission" date="2020-03" db="EMBL/GenBank/DDBJ databases">
        <title>Two novel Motilibacter sp.</title>
        <authorList>
            <person name="Liu S."/>
        </authorList>
    </citation>
    <scope>NUCLEOTIDE SEQUENCE [LARGE SCALE GENOMIC DNA]</scope>
    <source>
        <strain evidence="6 7">E257</strain>
    </source>
</reference>
<protein>
    <submittedName>
        <fullName evidence="6">Family 43 glycosylhydrolase</fullName>
    </submittedName>
</protein>
<dbReference type="InterPro" id="IPR054470">
    <property type="entry name" value="FIMAH_dom"/>
</dbReference>
<name>A0ABX0GR86_9ACTN</name>
<feature type="chain" id="PRO_5046206691" evidence="4">
    <location>
        <begin position="37"/>
        <end position="662"/>
    </location>
</feature>
<keyword evidence="4" id="KW-0732">Signal</keyword>
<feature type="signal peptide" evidence="4">
    <location>
        <begin position="1"/>
        <end position="36"/>
    </location>
</feature>